<dbReference type="Proteomes" id="UP000828390">
    <property type="component" value="Unassembled WGS sequence"/>
</dbReference>
<reference evidence="2" key="1">
    <citation type="journal article" date="2019" name="bioRxiv">
        <title>The Genome of the Zebra Mussel, Dreissena polymorpha: A Resource for Invasive Species Research.</title>
        <authorList>
            <person name="McCartney M.A."/>
            <person name="Auch B."/>
            <person name="Kono T."/>
            <person name="Mallez S."/>
            <person name="Zhang Y."/>
            <person name="Obille A."/>
            <person name="Becker A."/>
            <person name="Abrahante J.E."/>
            <person name="Garbe J."/>
            <person name="Badalamenti J.P."/>
            <person name="Herman A."/>
            <person name="Mangelson H."/>
            <person name="Liachko I."/>
            <person name="Sullivan S."/>
            <person name="Sone E.D."/>
            <person name="Koren S."/>
            <person name="Silverstein K.A.T."/>
            <person name="Beckman K.B."/>
            <person name="Gohl D.M."/>
        </authorList>
    </citation>
    <scope>NUCLEOTIDE SEQUENCE</scope>
    <source>
        <strain evidence="2">Duluth1</strain>
        <tissue evidence="2">Whole animal</tissue>
    </source>
</reference>
<keyword evidence="3" id="KW-1185">Reference proteome</keyword>
<sequence>MVNAAQLSSWAIFFAVSAMLTSIASITIDTWEITNRIPSSGNFRRGLWRACEDEICDRLPDTSEW</sequence>
<feature type="signal peptide" evidence="1">
    <location>
        <begin position="1"/>
        <end position="25"/>
    </location>
</feature>
<evidence type="ECO:0000313" key="3">
    <source>
        <dbReference type="Proteomes" id="UP000828390"/>
    </source>
</evidence>
<protein>
    <submittedName>
        <fullName evidence="2">Uncharacterized protein</fullName>
    </submittedName>
</protein>
<accession>A0A9D4QWJ7</accession>
<dbReference type="EMBL" id="JAIWYP010000003">
    <property type="protein sequence ID" value="KAH3846316.1"/>
    <property type="molecule type" value="Genomic_DNA"/>
</dbReference>
<comment type="caution">
    <text evidence="2">The sequence shown here is derived from an EMBL/GenBank/DDBJ whole genome shotgun (WGS) entry which is preliminary data.</text>
</comment>
<organism evidence="2 3">
    <name type="scientific">Dreissena polymorpha</name>
    <name type="common">Zebra mussel</name>
    <name type="synonym">Mytilus polymorpha</name>
    <dbReference type="NCBI Taxonomy" id="45954"/>
    <lineage>
        <taxon>Eukaryota</taxon>
        <taxon>Metazoa</taxon>
        <taxon>Spiralia</taxon>
        <taxon>Lophotrochozoa</taxon>
        <taxon>Mollusca</taxon>
        <taxon>Bivalvia</taxon>
        <taxon>Autobranchia</taxon>
        <taxon>Heteroconchia</taxon>
        <taxon>Euheterodonta</taxon>
        <taxon>Imparidentia</taxon>
        <taxon>Neoheterodontei</taxon>
        <taxon>Myida</taxon>
        <taxon>Dreissenoidea</taxon>
        <taxon>Dreissenidae</taxon>
        <taxon>Dreissena</taxon>
    </lineage>
</organism>
<evidence type="ECO:0000256" key="1">
    <source>
        <dbReference type="SAM" id="SignalP"/>
    </source>
</evidence>
<dbReference type="AlphaFoldDB" id="A0A9D4QWJ7"/>
<keyword evidence="1" id="KW-0732">Signal</keyword>
<gene>
    <name evidence="2" type="ORF">DPMN_088616</name>
</gene>
<feature type="chain" id="PRO_5038778744" evidence="1">
    <location>
        <begin position="26"/>
        <end position="65"/>
    </location>
</feature>
<reference evidence="2" key="2">
    <citation type="submission" date="2020-11" db="EMBL/GenBank/DDBJ databases">
        <authorList>
            <person name="McCartney M.A."/>
            <person name="Auch B."/>
            <person name="Kono T."/>
            <person name="Mallez S."/>
            <person name="Becker A."/>
            <person name="Gohl D.M."/>
            <person name="Silverstein K.A.T."/>
            <person name="Koren S."/>
            <person name="Bechman K.B."/>
            <person name="Herman A."/>
            <person name="Abrahante J.E."/>
            <person name="Garbe J."/>
        </authorList>
    </citation>
    <scope>NUCLEOTIDE SEQUENCE</scope>
    <source>
        <strain evidence="2">Duluth1</strain>
        <tissue evidence="2">Whole animal</tissue>
    </source>
</reference>
<proteinExistence type="predicted"/>
<evidence type="ECO:0000313" key="2">
    <source>
        <dbReference type="EMBL" id="KAH3846316.1"/>
    </source>
</evidence>
<name>A0A9D4QWJ7_DREPO</name>